<dbReference type="CDD" id="cd00158">
    <property type="entry name" value="RHOD"/>
    <property type="match status" value="1"/>
</dbReference>
<feature type="domain" description="Rhodanese" evidence="1">
    <location>
        <begin position="2"/>
        <end position="86"/>
    </location>
</feature>
<name>A0ABZ3BZ27_9GAMM</name>
<protein>
    <submittedName>
        <fullName evidence="2">Rhodanese-like domain-containing protein</fullName>
    </submittedName>
</protein>
<dbReference type="SUPFAM" id="SSF52821">
    <property type="entry name" value="Rhodanese/Cell cycle control phosphatase"/>
    <property type="match status" value="1"/>
</dbReference>
<dbReference type="InterPro" id="IPR052367">
    <property type="entry name" value="Thiosulfate_ST/Rhodanese-like"/>
</dbReference>
<dbReference type="Pfam" id="PF00581">
    <property type="entry name" value="Rhodanese"/>
    <property type="match status" value="1"/>
</dbReference>
<evidence type="ECO:0000313" key="2">
    <source>
        <dbReference type="EMBL" id="WZW87137.1"/>
    </source>
</evidence>
<dbReference type="SMART" id="SM00450">
    <property type="entry name" value="RHOD"/>
    <property type="match status" value="1"/>
</dbReference>
<reference evidence="2 3" key="1">
    <citation type="submission" date="2024-03" db="EMBL/GenBank/DDBJ databases">
        <title>Complete Genome Sequence and Annotation of Ignatzschineria larvae DSM 13226.</title>
        <authorList>
            <person name="Cantrell E."/>
            <person name="Burcham Z.M."/>
        </authorList>
    </citation>
    <scope>NUCLEOTIDE SEQUENCE [LARGE SCALE GENOMIC DNA]</scope>
    <source>
        <strain evidence="2 3">DSM 13226</strain>
    </source>
</reference>
<evidence type="ECO:0000313" key="3">
    <source>
        <dbReference type="Proteomes" id="UP001449178"/>
    </source>
</evidence>
<accession>A0ABZ3BZ27</accession>
<dbReference type="PROSITE" id="PS50206">
    <property type="entry name" value="RHODANESE_3"/>
    <property type="match status" value="1"/>
</dbReference>
<dbReference type="InterPro" id="IPR036873">
    <property type="entry name" value="Rhodanese-like_dom_sf"/>
</dbReference>
<dbReference type="PANTHER" id="PTHR45431:SF3">
    <property type="entry name" value="RHODANESE-LIKE DOMAIN-CONTAINING PROTEIN 15, CHLOROPLASTIC"/>
    <property type="match status" value="1"/>
</dbReference>
<dbReference type="PANTHER" id="PTHR45431">
    <property type="entry name" value="RHODANESE-LIKE DOMAIN-CONTAINING PROTEIN 15, CHLOROPLASTIC"/>
    <property type="match status" value="1"/>
</dbReference>
<organism evidence="2 3">
    <name type="scientific">Ignatzschineria larvae DSM 13226</name>
    <dbReference type="NCBI Taxonomy" id="1111732"/>
    <lineage>
        <taxon>Bacteria</taxon>
        <taxon>Pseudomonadati</taxon>
        <taxon>Pseudomonadota</taxon>
        <taxon>Gammaproteobacteria</taxon>
        <taxon>Cardiobacteriales</taxon>
        <taxon>Ignatzschineriaceae</taxon>
        <taxon>Ignatzschineria</taxon>
    </lineage>
</organism>
<dbReference type="InterPro" id="IPR001763">
    <property type="entry name" value="Rhodanese-like_dom"/>
</dbReference>
<proteinExistence type="predicted"/>
<dbReference type="EMBL" id="CP150637">
    <property type="protein sequence ID" value="WZW87137.1"/>
    <property type="molecule type" value="Genomic_DNA"/>
</dbReference>
<keyword evidence="3" id="KW-1185">Reference proteome</keyword>
<dbReference type="RefSeq" id="WP_051396277.1">
    <property type="nucleotide sequence ID" value="NZ_AZOD01000029.1"/>
</dbReference>
<gene>
    <name evidence="2" type="ORF">WMO13_07070</name>
</gene>
<sequence length="90" mass="9951">MLIIDVRTPHEYAQGHLDGAILIEYQNIIDEIRDYVDDKETPIGLYCAAGARSGIAAFMLAQHGYTHAVNLGAYSDLLQQYPKASLITDL</sequence>
<dbReference type="Gene3D" id="3.40.250.10">
    <property type="entry name" value="Rhodanese-like domain"/>
    <property type="match status" value="1"/>
</dbReference>
<dbReference type="Proteomes" id="UP001449178">
    <property type="component" value="Chromosome"/>
</dbReference>
<evidence type="ECO:0000259" key="1">
    <source>
        <dbReference type="PROSITE" id="PS50206"/>
    </source>
</evidence>